<reference evidence="3 4" key="1">
    <citation type="submission" date="2013-08" db="EMBL/GenBank/DDBJ databases">
        <authorList>
            <consortium name="DOE Joint Genome Institute"/>
            <person name="Eisen J."/>
            <person name="Huntemann M."/>
            <person name="Han J."/>
            <person name="Chen A."/>
            <person name="Kyrpides N."/>
            <person name="Mavromatis K."/>
            <person name="Markowitz V."/>
            <person name="Palaniappan K."/>
            <person name="Ivanova N."/>
            <person name="Schaumberg A."/>
            <person name="Pati A."/>
            <person name="Liolios K."/>
            <person name="Nordberg H.P."/>
            <person name="Cantor M.N."/>
            <person name="Hua S.X."/>
            <person name="Woyke T."/>
        </authorList>
    </citation>
    <scope>NUCLEOTIDE SEQUENCE [LARGE SCALE GENOMIC DNA]</scope>
    <source>
        <strain evidence="3 4">DSM 2278</strain>
    </source>
</reference>
<dbReference type="InterPro" id="IPR051043">
    <property type="entry name" value="Sulfatase_Mod_Factor_Kinase"/>
</dbReference>
<dbReference type="OrthoDB" id="136349at2157"/>
<comment type="caution">
    <text evidence="3">The sequence shown here is derived from an EMBL/GenBank/DDBJ whole genome shotgun (WGS) entry which is preliminary data.</text>
</comment>
<evidence type="ECO:0000313" key="3">
    <source>
        <dbReference type="EMBL" id="ETA68784.1"/>
    </source>
</evidence>
<dbReference type="AlphaFoldDB" id="W9DQF9"/>
<protein>
    <recommendedName>
        <fullName evidence="2">Sulfatase-modifying factor enzyme-like domain-containing protein</fullName>
    </recommendedName>
</protein>
<dbReference type="InterPro" id="IPR005532">
    <property type="entry name" value="SUMF_dom"/>
</dbReference>
<dbReference type="STRING" id="1090322.MettiDRAFT_2267"/>
<feature type="domain" description="Sulfatase-modifying factor enzyme-like" evidence="2">
    <location>
        <begin position="62"/>
        <end position="277"/>
    </location>
</feature>
<dbReference type="PANTHER" id="PTHR23150:SF19">
    <property type="entry name" value="FORMYLGLYCINE-GENERATING ENZYME"/>
    <property type="match status" value="1"/>
</dbReference>
<dbReference type="SUPFAM" id="SSF56436">
    <property type="entry name" value="C-type lectin-like"/>
    <property type="match status" value="1"/>
</dbReference>
<dbReference type="RefSeq" id="WP_023845918.1">
    <property type="nucleotide sequence ID" value="NZ_AZAJ01000001.1"/>
</dbReference>
<dbReference type="PROSITE" id="PS51257">
    <property type="entry name" value="PROKAR_LIPOPROTEIN"/>
    <property type="match status" value="1"/>
</dbReference>
<dbReference type="Gene3D" id="3.90.1580.10">
    <property type="entry name" value="paralog of FGE (formylglycine-generating enzyme)"/>
    <property type="match status" value="1"/>
</dbReference>
<accession>W9DQF9</accession>
<evidence type="ECO:0000313" key="4">
    <source>
        <dbReference type="Proteomes" id="UP000019483"/>
    </source>
</evidence>
<dbReference type="PANTHER" id="PTHR23150">
    <property type="entry name" value="SULFATASE MODIFYING FACTOR 1, 2"/>
    <property type="match status" value="1"/>
</dbReference>
<dbReference type="Proteomes" id="UP000019483">
    <property type="component" value="Unassembled WGS sequence"/>
</dbReference>
<proteinExistence type="predicted"/>
<dbReference type="InterPro" id="IPR042095">
    <property type="entry name" value="SUMF_sf"/>
</dbReference>
<gene>
    <name evidence="3" type="ORF">MettiDRAFT_2267</name>
</gene>
<organism evidence="3 4">
    <name type="scientific">Methanolobus tindarius DSM 2278</name>
    <dbReference type="NCBI Taxonomy" id="1090322"/>
    <lineage>
        <taxon>Archaea</taxon>
        <taxon>Methanobacteriati</taxon>
        <taxon>Methanobacteriota</taxon>
        <taxon>Stenosarchaea group</taxon>
        <taxon>Methanomicrobia</taxon>
        <taxon>Methanosarcinales</taxon>
        <taxon>Methanosarcinaceae</taxon>
        <taxon>Methanolobus</taxon>
    </lineage>
</organism>
<dbReference type="GO" id="GO:0120147">
    <property type="term" value="F:formylglycine-generating oxidase activity"/>
    <property type="evidence" value="ECO:0007669"/>
    <property type="project" value="TreeGrafter"/>
</dbReference>
<evidence type="ECO:0000259" key="2">
    <source>
        <dbReference type="Pfam" id="PF03781"/>
    </source>
</evidence>
<dbReference type="EMBL" id="AZAJ01000001">
    <property type="protein sequence ID" value="ETA68784.1"/>
    <property type="molecule type" value="Genomic_DNA"/>
</dbReference>
<dbReference type="Pfam" id="PF03781">
    <property type="entry name" value="FGE-sulfatase"/>
    <property type="match status" value="1"/>
</dbReference>
<sequence length="280" mass="30830">MRIGIKKTIAILAVLLIAISVTGCTSEDNGSDNGNDAGSSSAGAASPTGNEYTNSIGMQFQRIDAGIFDMGTSKYAYSQPIHEVRIGDAFYIGTYEVTQAQWEEVMGSNPSEFSGDDNPVDSVSWNEVQEFISKLNEIEGTTSYRLPTEAEWEYAARADTTTLYSFGEIDEDEGPFLKDYAWYQENSYEKTHEVGQKLPNPWGLYDVHGNVWELVQDSWVDNYGSASEDGSAVDKGEGSLRVARGGSYSSKENALYTAYRRKQDPRDGDPAIGFRLVMDA</sequence>
<name>W9DQF9_METTI</name>
<feature type="region of interest" description="Disordered" evidence="1">
    <location>
        <begin position="28"/>
        <end position="50"/>
    </location>
</feature>
<keyword evidence="4" id="KW-1185">Reference proteome</keyword>
<feature type="compositionally biased region" description="Low complexity" evidence="1">
    <location>
        <begin position="31"/>
        <end position="46"/>
    </location>
</feature>
<dbReference type="InterPro" id="IPR016187">
    <property type="entry name" value="CTDL_fold"/>
</dbReference>
<evidence type="ECO:0000256" key="1">
    <source>
        <dbReference type="SAM" id="MobiDB-lite"/>
    </source>
</evidence>